<dbReference type="EMBL" id="JAVHNR010000003">
    <property type="protein sequence ID" value="KAK6347489.1"/>
    <property type="molecule type" value="Genomic_DNA"/>
</dbReference>
<dbReference type="AlphaFoldDB" id="A0AAN8MU26"/>
<reference evidence="10 11" key="1">
    <citation type="submission" date="2019-10" db="EMBL/GenBank/DDBJ databases">
        <authorList>
            <person name="Palmer J.M."/>
        </authorList>
    </citation>
    <scope>NUCLEOTIDE SEQUENCE [LARGE SCALE GENOMIC DNA]</scope>
    <source>
        <strain evidence="10 11">TWF718</strain>
    </source>
</reference>
<dbReference type="EC" id="1.14.18.1" evidence="2"/>
<dbReference type="PANTHER" id="PTHR11474">
    <property type="entry name" value="TYROSINASE FAMILY MEMBER"/>
    <property type="match status" value="1"/>
</dbReference>
<comment type="catalytic activity">
    <reaction evidence="6">
        <text>2 L-dopa + O2 = 2 L-dopaquinone + 2 H2O</text>
        <dbReference type="Rhea" id="RHEA:34287"/>
        <dbReference type="ChEBI" id="CHEBI:15377"/>
        <dbReference type="ChEBI" id="CHEBI:15379"/>
        <dbReference type="ChEBI" id="CHEBI:57504"/>
        <dbReference type="ChEBI" id="CHEBI:57924"/>
        <dbReference type="EC" id="1.14.18.1"/>
    </reaction>
</comment>
<gene>
    <name evidence="10" type="ORF">TWF718_005330</name>
</gene>
<dbReference type="InterPro" id="IPR050316">
    <property type="entry name" value="Tyrosinase/Hemocyanin"/>
</dbReference>
<keyword evidence="4" id="KW-0186">Copper</keyword>
<keyword evidence="5" id="KW-0470">Melanin biosynthesis</keyword>
<dbReference type="InterPro" id="IPR002227">
    <property type="entry name" value="Tyrosinase_Cu-bd"/>
</dbReference>
<evidence type="ECO:0000313" key="11">
    <source>
        <dbReference type="Proteomes" id="UP001313282"/>
    </source>
</evidence>
<feature type="domain" description="Tyrosinase copper-binding" evidence="8">
    <location>
        <begin position="82"/>
        <end position="99"/>
    </location>
</feature>
<evidence type="ECO:0000256" key="5">
    <source>
        <dbReference type="ARBA" id="ARBA00023101"/>
    </source>
</evidence>
<evidence type="ECO:0000259" key="8">
    <source>
        <dbReference type="PROSITE" id="PS00497"/>
    </source>
</evidence>
<dbReference type="GO" id="GO:0042438">
    <property type="term" value="P:melanin biosynthetic process"/>
    <property type="evidence" value="ECO:0007669"/>
    <property type="project" value="UniProtKB-KW"/>
</dbReference>
<keyword evidence="3" id="KW-0479">Metal-binding</keyword>
<dbReference type="GO" id="GO:0004503">
    <property type="term" value="F:tyrosinase activity"/>
    <property type="evidence" value="ECO:0007669"/>
    <property type="project" value="UniProtKB-EC"/>
</dbReference>
<protein>
    <recommendedName>
        <fullName evidence="2">tyrosinase</fullName>
        <ecNumber evidence="2">1.14.18.1</ecNumber>
    </recommendedName>
</protein>
<dbReference type="GO" id="GO:0046872">
    <property type="term" value="F:metal ion binding"/>
    <property type="evidence" value="ECO:0007669"/>
    <property type="project" value="UniProtKB-KW"/>
</dbReference>
<dbReference type="PANTHER" id="PTHR11474:SF76">
    <property type="entry name" value="SHKT DOMAIN-CONTAINING PROTEIN"/>
    <property type="match status" value="1"/>
</dbReference>
<dbReference type="InterPro" id="IPR008922">
    <property type="entry name" value="Di-copper_centre_dom_sf"/>
</dbReference>
<dbReference type="Pfam" id="PF00264">
    <property type="entry name" value="Tyrosinase"/>
    <property type="match status" value="1"/>
</dbReference>
<feature type="domain" description="Tyrosinase copper-binding" evidence="9">
    <location>
        <begin position="346"/>
        <end position="357"/>
    </location>
</feature>
<evidence type="ECO:0000256" key="3">
    <source>
        <dbReference type="ARBA" id="ARBA00022723"/>
    </source>
</evidence>
<accession>A0AAN8MU26</accession>
<evidence type="ECO:0000256" key="7">
    <source>
        <dbReference type="ARBA" id="ARBA00048881"/>
    </source>
</evidence>
<keyword evidence="11" id="KW-1185">Reference proteome</keyword>
<dbReference type="SUPFAM" id="SSF48056">
    <property type="entry name" value="Di-copper centre-containing domain"/>
    <property type="match status" value="1"/>
</dbReference>
<comment type="catalytic activity">
    <reaction evidence="7">
        <text>L-tyrosine + O2 = L-dopaquinone + H2O</text>
        <dbReference type="Rhea" id="RHEA:18117"/>
        <dbReference type="ChEBI" id="CHEBI:15377"/>
        <dbReference type="ChEBI" id="CHEBI:15379"/>
        <dbReference type="ChEBI" id="CHEBI:57924"/>
        <dbReference type="ChEBI" id="CHEBI:58315"/>
        <dbReference type="EC" id="1.14.18.1"/>
    </reaction>
</comment>
<organism evidence="10 11">
    <name type="scientific">Orbilia javanica</name>
    <dbReference type="NCBI Taxonomy" id="47235"/>
    <lineage>
        <taxon>Eukaryota</taxon>
        <taxon>Fungi</taxon>
        <taxon>Dikarya</taxon>
        <taxon>Ascomycota</taxon>
        <taxon>Pezizomycotina</taxon>
        <taxon>Orbiliomycetes</taxon>
        <taxon>Orbiliales</taxon>
        <taxon>Orbiliaceae</taxon>
        <taxon>Orbilia</taxon>
    </lineage>
</organism>
<evidence type="ECO:0000259" key="9">
    <source>
        <dbReference type="PROSITE" id="PS00498"/>
    </source>
</evidence>
<name>A0AAN8MU26_9PEZI</name>
<dbReference type="Proteomes" id="UP001313282">
    <property type="component" value="Unassembled WGS sequence"/>
</dbReference>
<comment type="caution">
    <text evidence="10">The sequence shown here is derived from an EMBL/GenBank/DDBJ whole genome shotgun (WGS) entry which is preliminary data.</text>
</comment>
<evidence type="ECO:0000256" key="1">
    <source>
        <dbReference type="ARBA" id="ARBA00009928"/>
    </source>
</evidence>
<evidence type="ECO:0000313" key="10">
    <source>
        <dbReference type="EMBL" id="KAK6347489.1"/>
    </source>
</evidence>
<dbReference type="Gene3D" id="1.10.1280.10">
    <property type="entry name" value="Di-copper center containing domain from catechol oxidase"/>
    <property type="match status" value="1"/>
</dbReference>
<dbReference type="PROSITE" id="PS00497">
    <property type="entry name" value="TYROSINASE_1"/>
    <property type="match status" value="1"/>
</dbReference>
<sequence>MASENIVIIPRKRVSLQKMQDDYDNGDREPLRDLLKAWKGIQELPASDPNSFFTIAGYHGEPFRGPGATSTSLGWWGGFCNHGNILFPTWHRAYVLRIEDALRSIPGCGHVTLPFWDETLVVTTIMEQNGTGPPQTDPDQGLPLTPALPPVIPKILTSKTFDFDDGKGPVDNPLYSYALAKEIKDLAGDDADYSKPKGYKTVRYPLSGLVGGHDYVSSSDHNKIYTNEETNCDLLNENVFNWLTGSIKITPDPAEPTKYPNTFSVFERFKRCFEAKNYNIFSNTESQAYWIEKDGHSGKDYYESLESPHNAIHLAVGGFYVPGEYDADEILGANGDMGENDTAAFDPIFFFHHCFIDHVFWLWQQKNGKTDDLGLELDYNDPGLSSAGIAGIAQGEIVSLDTKLFPFGYTSQSGYYAYTSRDVVNIETQLGYTYGPSSLSPYAAPVEHGGLKLPSFRKQLGGTVGVSGLSRDAISGSFVVEIHGTRTVGGKEEEIIVDRQAILSRWGIQGCLNCKNHLEVKLFAPVLQSLLSDGEHWTFKPVVKDRKYSGIAKPHLKFNPRGFTPVAEFVKF</sequence>
<proteinExistence type="inferred from homology"/>
<evidence type="ECO:0000256" key="4">
    <source>
        <dbReference type="ARBA" id="ARBA00023008"/>
    </source>
</evidence>
<comment type="similarity">
    <text evidence="1">Belongs to the tyrosinase family.</text>
</comment>
<dbReference type="PRINTS" id="PR00092">
    <property type="entry name" value="TYROSINASE"/>
</dbReference>
<evidence type="ECO:0000256" key="6">
    <source>
        <dbReference type="ARBA" id="ARBA00048233"/>
    </source>
</evidence>
<dbReference type="PROSITE" id="PS00498">
    <property type="entry name" value="TYROSINASE_2"/>
    <property type="match status" value="1"/>
</dbReference>
<evidence type="ECO:0000256" key="2">
    <source>
        <dbReference type="ARBA" id="ARBA00011906"/>
    </source>
</evidence>